<dbReference type="InterPro" id="IPR014553">
    <property type="entry name" value="Aminopept"/>
</dbReference>
<proteinExistence type="predicted"/>
<sequence>MTDTARQSHGLTAVMMGALLVLQGCAGISYVNGSLSGHLELMSSAQPVERLLYDDATPEQLKGQLALAREIRQFAIDQLGLPDNRSYRSYVDTEREFVTWAVFAAPELSLQVKTWCFPVTGCVPYRGYFSNEAAVAFARGLHEEGLDVYIGGVPAYSTLGWFNDPLLNTMFLRGEPYLAGVVFHELSHQQVYVAGDSAFNEAFAVSVEQTGTEAWLNYRGETEALRRYRQSLAREKDFLALIAQTRSDLFRVYSGSGSQAEKRAGKKAAIETMRARYRRLKAQKWNGYDGYDAWINSPINNAKLATVSVYNDLVPQFLRLLELCSGDYPRYYKTVKRLSRLGKDKRREALQNSGSCG</sequence>
<dbReference type="EMBL" id="JAPJZI010000001">
    <property type="protein sequence ID" value="MDA5400792.1"/>
    <property type="molecule type" value="Genomic_DNA"/>
</dbReference>
<evidence type="ECO:0000313" key="2">
    <source>
        <dbReference type="Proteomes" id="UP001151234"/>
    </source>
</evidence>
<comment type="caution">
    <text evidence="1">The sequence shown here is derived from an EMBL/GenBank/DDBJ whole genome shotgun (WGS) entry which is preliminary data.</text>
</comment>
<gene>
    <name evidence="1" type="ORF">OQ273_19620</name>
</gene>
<protein>
    <submittedName>
        <fullName evidence="1">Aminopeptidase</fullName>
    </submittedName>
</protein>
<accession>A0A9X3ZIK0</accession>
<reference evidence="1" key="1">
    <citation type="submission" date="2022-11" db="EMBL/GenBank/DDBJ databases">
        <title>Draft genome sequence of Hoeflea poritis E7-10 and Hoeflea prorocentri PM5-8, separated from scleractinian coral Porites lutea and marine dinoflagellate.</title>
        <authorList>
            <person name="Zhang G."/>
            <person name="Wei Q."/>
            <person name="Cai L."/>
        </authorList>
    </citation>
    <scope>NUCLEOTIDE SEQUENCE</scope>
    <source>
        <strain evidence="1">PM5-8</strain>
    </source>
</reference>
<dbReference type="Pfam" id="PF10023">
    <property type="entry name" value="Aminopep"/>
    <property type="match status" value="1"/>
</dbReference>
<dbReference type="GO" id="GO:0004177">
    <property type="term" value="F:aminopeptidase activity"/>
    <property type="evidence" value="ECO:0007669"/>
    <property type="project" value="UniProtKB-KW"/>
</dbReference>
<dbReference type="PIRSF" id="PIRSF029285">
    <property type="entry name" value="Aminopept"/>
    <property type="match status" value="1"/>
</dbReference>
<keyword evidence="2" id="KW-1185">Reference proteome</keyword>
<keyword evidence="1" id="KW-0378">Hydrolase</keyword>
<dbReference type="Proteomes" id="UP001151234">
    <property type="component" value="Unassembled WGS sequence"/>
</dbReference>
<organism evidence="1 2">
    <name type="scientific">Hoeflea prorocentri</name>
    <dbReference type="NCBI Taxonomy" id="1922333"/>
    <lineage>
        <taxon>Bacteria</taxon>
        <taxon>Pseudomonadati</taxon>
        <taxon>Pseudomonadota</taxon>
        <taxon>Alphaproteobacteria</taxon>
        <taxon>Hyphomicrobiales</taxon>
        <taxon>Rhizobiaceae</taxon>
        <taxon>Hoeflea</taxon>
    </lineage>
</organism>
<name>A0A9X3ZIK0_9HYPH</name>
<keyword evidence="1" id="KW-0645">Protease</keyword>
<keyword evidence="1" id="KW-0031">Aminopeptidase</keyword>
<dbReference type="PROSITE" id="PS51257">
    <property type="entry name" value="PROKAR_LIPOPROTEIN"/>
    <property type="match status" value="1"/>
</dbReference>
<dbReference type="AlphaFoldDB" id="A0A9X3ZIK0"/>
<dbReference type="RefSeq" id="WP_267992605.1">
    <property type="nucleotide sequence ID" value="NZ_JAPJZI010000001.1"/>
</dbReference>
<evidence type="ECO:0000313" key="1">
    <source>
        <dbReference type="EMBL" id="MDA5400792.1"/>
    </source>
</evidence>